<name>A0ABS8TFC6_DATST</name>
<reference evidence="5 6" key="1">
    <citation type="journal article" date="2021" name="BMC Genomics">
        <title>Datura genome reveals duplications of psychoactive alkaloid biosynthetic genes and high mutation rate following tissue culture.</title>
        <authorList>
            <person name="Rajewski A."/>
            <person name="Carter-House D."/>
            <person name="Stajich J."/>
            <person name="Litt A."/>
        </authorList>
    </citation>
    <scope>NUCLEOTIDE SEQUENCE [LARGE SCALE GENOMIC DNA]</scope>
    <source>
        <strain evidence="5">AR-01</strain>
    </source>
</reference>
<evidence type="ECO:0000256" key="3">
    <source>
        <dbReference type="ARBA" id="ARBA00022827"/>
    </source>
</evidence>
<comment type="caution">
    <text evidence="5">The sequence shown here is derived from an EMBL/GenBank/DDBJ whole genome shotgun (WGS) entry which is preliminary data.</text>
</comment>
<dbReference type="PANTHER" id="PTHR46056">
    <property type="entry name" value="LONG-CHAIN-ALCOHOL OXIDASE"/>
    <property type="match status" value="1"/>
</dbReference>
<sequence length="199" mass="22585">MADQNGGNIFSNRNMEKGRDVARNGHLGSLSSRQMDSLSAICDTFLPSIDANSLHQENMDDSVIKFLHTSASMNGTPQHVAWMISDRLQHPKLNLCKIALWLLSTRIGTFIICGKASLSSQFPYFQNFSRVSPNKREEIVQSWSCSNFKLIKLLSVALKVLTLLVFFTQGSPRGRRWYGTRRDGIGRLKWDRMGNRRGY</sequence>
<dbReference type="EMBL" id="JACEIK010001452">
    <property type="protein sequence ID" value="MCD7469531.1"/>
    <property type="molecule type" value="Genomic_DNA"/>
</dbReference>
<comment type="similarity">
    <text evidence="1">Belongs to the GMC oxidoreductase family.</text>
</comment>
<protein>
    <submittedName>
        <fullName evidence="5">Uncharacterized protein</fullName>
    </submittedName>
</protein>
<dbReference type="Proteomes" id="UP000823775">
    <property type="component" value="Unassembled WGS sequence"/>
</dbReference>
<keyword evidence="3" id="KW-0274">FAD</keyword>
<evidence type="ECO:0000256" key="2">
    <source>
        <dbReference type="ARBA" id="ARBA00022630"/>
    </source>
</evidence>
<keyword evidence="6" id="KW-1185">Reference proteome</keyword>
<evidence type="ECO:0000256" key="1">
    <source>
        <dbReference type="ARBA" id="ARBA00010790"/>
    </source>
</evidence>
<dbReference type="PANTHER" id="PTHR46056:SF14">
    <property type="entry name" value="LONG-CHAIN-ALCOHOL OXIDASE"/>
    <property type="match status" value="1"/>
</dbReference>
<keyword evidence="2" id="KW-0285">Flavoprotein</keyword>
<proteinExistence type="inferred from homology"/>
<gene>
    <name evidence="5" type="ORF">HAX54_008635</name>
</gene>
<accession>A0ABS8TFC6</accession>
<keyword evidence="4" id="KW-0560">Oxidoreductase</keyword>
<evidence type="ECO:0000256" key="4">
    <source>
        <dbReference type="ARBA" id="ARBA00023002"/>
    </source>
</evidence>
<evidence type="ECO:0000313" key="5">
    <source>
        <dbReference type="EMBL" id="MCD7469531.1"/>
    </source>
</evidence>
<evidence type="ECO:0000313" key="6">
    <source>
        <dbReference type="Proteomes" id="UP000823775"/>
    </source>
</evidence>
<organism evidence="5 6">
    <name type="scientific">Datura stramonium</name>
    <name type="common">Jimsonweed</name>
    <name type="synonym">Common thornapple</name>
    <dbReference type="NCBI Taxonomy" id="4076"/>
    <lineage>
        <taxon>Eukaryota</taxon>
        <taxon>Viridiplantae</taxon>
        <taxon>Streptophyta</taxon>
        <taxon>Embryophyta</taxon>
        <taxon>Tracheophyta</taxon>
        <taxon>Spermatophyta</taxon>
        <taxon>Magnoliopsida</taxon>
        <taxon>eudicotyledons</taxon>
        <taxon>Gunneridae</taxon>
        <taxon>Pentapetalae</taxon>
        <taxon>asterids</taxon>
        <taxon>lamiids</taxon>
        <taxon>Solanales</taxon>
        <taxon>Solanaceae</taxon>
        <taxon>Solanoideae</taxon>
        <taxon>Datureae</taxon>
        <taxon>Datura</taxon>
    </lineage>
</organism>